<dbReference type="EMBL" id="JBDFQZ010000004">
    <property type="protein sequence ID" value="KAK9734134.1"/>
    <property type="molecule type" value="Genomic_DNA"/>
</dbReference>
<evidence type="ECO:0000256" key="2">
    <source>
        <dbReference type="ARBA" id="ARBA00010559"/>
    </source>
</evidence>
<evidence type="ECO:0000313" key="9">
    <source>
        <dbReference type="EMBL" id="KAK9734134.1"/>
    </source>
</evidence>
<dbReference type="GO" id="GO:0030686">
    <property type="term" value="C:90S preribosome"/>
    <property type="evidence" value="ECO:0007669"/>
    <property type="project" value="TreeGrafter"/>
</dbReference>
<keyword evidence="6" id="KW-0687">Ribonucleoprotein</keyword>
<evidence type="ECO:0000256" key="1">
    <source>
        <dbReference type="ARBA" id="ARBA00004604"/>
    </source>
</evidence>
<evidence type="ECO:0000256" key="5">
    <source>
        <dbReference type="ARBA" id="ARBA00023242"/>
    </source>
</evidence>
<dbReference type="InterPro" id="IPR056384">
    <property type="entry name" value="ARM_At3g06530"/>
</dbReference>
<dbReference type="InterPro" id="IPR011989">
    <property type="entry name" value="ARM-like"/>
</dbReference>
<dbReference type="PANTHER" id="PTHR13457">
    <property type="entry name" value="BAP28"/>
    <property type="match status" value="1"/>
</dbReference>
<evidence type="ECO:0000256" key="3">
    <source>
        <dbReference type="ARBA" id="ARBA00022517"/>
    </source>
</evidence>
<dbReference type="Gene3D" id="1.25.10.10">
    <property type="entry name" value="Leucine-rich Repeat Variant"/>
    <property type="match status" value="2"/>
</dbReference>
<dbReference type="Pfam" id="PF23243">
    <property type="entry name" value="HEAT_HEATR1"/>
    <property type="match status" value="1"/>
</dbReference>
<evidence type="ECO:0000256" key="7">
    <source>
        <dbReference type="SAM" id="MobiDB-lite"/>
    </source>
</evidence>
<dbReference type="InterPro" id="IPR016024">
    <property type="entry name" value="ARM-type_fold"/>
</dbReference>
<name>A0AAW1LE98_SAPOF</name>
<organism evidence="9 10">
    <name type="scientific">Saponaria officinalis</name>
    <name type="common">Common soapwort</name>
    <name type="synonym">Lychnis saponaria</name>
    <dbReference type="NCBI Taxonomy" id="3572"/>
    <lineage>
        <taxon>Eukaryota</taxon>
        <taxon>Viridiplantae</taxon>
        <taxon>Streptophyta</taxon>
        <taxon>Embryophyta</taxon>
        <taxon>Tracheophyta</taxon>
        <taxon>Spermatophyta</taxon>
        <taxon>Magnoliopsida</taxon>
        <taxon>eudicotyledons</taxon>
        <taxon>Gunneridae</taxon>
        <taxon>Pentapetalae</taxon>
        <taxon>Caryophyllales</taxon>
        <taxon>Caryophyllaceae</taxon>
        <taxon>Caryophylleae</taxon>
        <taxon>Saponaria</taxon>
    </lineage>
</organism>
<dbReference type="GO" id="GO:0032040">
    <property type="term" value="C:small-subunit processome"/>
    <property type="evidence" value="ECO:0007669"/>
    <property type="project" value="TreeGrafter"/>
</dbReference>
<proteinExistence type="inferred from homology"/>
<dbReference type="SMART" id="SM01036">
    <property type="entry name" value="BP28CT"/>
    <property type="match status" value="1"/>
</dbReference>
<protein>
    <recommendedName>
        <fullName evidence="8">BP28 C-terminal domain-containing protein</fullName>
    </recommendedName>
</protein>
<keyword evidence="4" id="KW-0698">rRNA processing</keyword>
<keyword evidence="5" id="KW-0539">Nucleus</keyword>
<keyword evidence="3" id="KW-0690">Ribosome biogenesis</keyword>
<dbReference type="Pfam" id="PF24477">
    <property type="entry name" value="ARM_At3g06530"/>
    <property type="match status" value="1"/>
</dbReference>
<dbReference type="InterPro" id="IPR012954">
    <property type="entry name" value="BP28_C_dom"/>
</dbReference>
<comment type="subcellular location">
    <subcellularLocation>
        <location evidence="1">Nucleus</location>
        <location evidence="1">Nucleolus</location>
    </subcellularLocation>
</comment>
<comment type="similarity">
    <text evidence="2">Belongs to the HEATR1/UTP10 family.</text>
</comment>
<evidence type="ECO:0000259" key="8">
    <source>
        <dbReference type="SMART" id="SM01036"/>
    </source>
</evidence>
<dbReference type="GO" id="GO:0034455">
    <property type="term" value="C:t-UTP complex"/>
    <property type="evidence" value="ECO:0007669"/>
    <property type="project" value="TreeGrafter"/>
</dbReference>
<dbReference type="GO" id="GO:0045943">
    <property type="term" value="P:positive regulation of transcription by RNA polymerase I"/>
    <property type="evidence" value="ECO:0007669"/>
    <property type="project" value="TreeGrafter"/>
</dbReference>
<dbReference type="Pfam" id="PF08146">
    <property type="entry name" value="BP28CT"/>
    <property type="match status" value="1"/>
</dbReference>
<dbReference type="GO" id="GO:0030515">
    <property type="term" value="F:snoRNA binding"/>
    <property type="evidence" value="ECO:0007669"/>
    <property type="project" value="TreeGrafter"/>
</dbReference>
<dbReference type="Pfam" id="PF12397">
    <property type="entry name" value="U3snoRNP10"/>
    <property type="match status" value="1"/>
</dbReference>
<dbReference type="SUPFAM" id="SSF48371">
    <property type="entry name" value="ARM repeat"/>
    <property type="match status" value="2"/>
</dbReference>
<evidence type="ECO:0000256" key="4">
    <source>
        <dbReference type="ARBA" id="ARBA00022552"/>
    </source>
</evidence>
<evidence type="ECO:0000313" key="10">
    <source>
        <dbReference type="Proteomes" id="UP001443914"/>
    </source>
</evidence>
<keyword evidence="10" id="KW-1185">Reference proteome</keyword>
<comment type="caution">
    <text evidence="9">The sequence shown here is derived from an EMBL/GenBank/DDBJ whole genome shotgun (WGS) entry which is preliminary data.</text>
</comment>
<dbReference type="Proteomes" id="UP001443914">
    <property type="component" value="Unassembled WGS sequence"/>
</dbReference>
<feature type="region of interest" description="Disordered" evidence="7">
    <location>
        <begin position="1935"/>
        <end position="1960"/>
    </location>
</feature>
<dbReference type="InterPro" id="IPR022125">
    <property type="entry name" value="U3snoRNP10_N"/>
</dbReference>
<sequence>MAATSIEAQLKALRSFVKSDTELPTKPSTKPSILYDPKEAADIDIHQIYDLGRSGFEILATIDERFRNYRYDLFDPKSREVDRELMNTEENDRINVTINSYLRLLSGHLQSPPAFKTLEYLIRRFKIHVYNSEELILCALPYHDTHAFVRIVQLMDFGGTLWKFLDGVKTSGAPPPRDVIVQQCIRDMGVLETICSYATPSKKHHPSTPVISFSTAVVVEVLGSLATINSEIVQRILPFIISGLQSGGKGSSDYKAGTLMIVGLLAKRAALSSKLVASLVRAVAEMAQADAQVSDNTQWVELSIIALVNIVQLQSVQTFPKKPADILKDIKDLPGILLRLTTKFNIDKFVSLLLETLIELSFSDSCCRPILISIIETVTIRGLVEVVVLKLFHLSLRLSENGDASELSEPGSWAKQILHLLNKKYRDELRIAVHKFLNSKKDHPKGETFVIEALCKIIDGIVDSTVDSSDTRIMIALEHPTADIRCAALSNLDLSQFLNGDVTSQRLVNVRDAVGRCLTARNLSVVQAALSLDKLSDLIDSADLLKAFKTLLRRCTRVLWSSASKDHSLAGKVAISCLNHLVSFFGDQNDLLEEVAMLILSHLLVFPKTKMVNLKAQESATKIKWPFYRALVLASDVEKDLEKKAGKEWYSAVNTPIVRGLANVLSTDSEKFMPWLIKCSSESDQSKTLFFMVLLESFLMQKNASHQLFDFYGACFAFLKAEWRSLENDGNFSCEQEFDSKTLDSDDLYLLVDIDANSFKNLNAKILVFVFWRFIKAYNSMLPTDINVDGDEGCMSTLRDLYVFLAESKLKHLLKEHRHYLVQNARFPVVRFLTTFISVEGVSTQVQVESLHSLTLLCSQADEDLSLQLLADFPLTLVPLSSDVEDARTAAMSYVEELSLLSSRVNSAGKKNGSNDSWCFFLDKFLSLLEQQKKLILSDRNFLPALLASILSPSFHSLLVPQDIGQRFEKSTTEGILAFILDSAMKFPGYVKLKILTLLKELGGAIVRVKEIHSLLCDLLQRRRGCHAKVDRTNQELSSIDVDILCLLIEIVSLPTSLDIRTLEDHLLPDLWIEDMASGDAALVRPCVTFLEKLNENIYGSLSAEMKLKLLQQLVLLYHDANNDVQNATRAALLRLDISCSTASQILDSIIVSEIDTVEFSDRKRRKSNKQKSHLLLGSKNTLRSLSSFLDVLLLKKDMSNRALLFKPLFQLLERVFSNQWVTSVCGVSQTPPATLCYIQQTVLLILEDIISSLPIDGSSNNAVFDKFDAGLLVNCARSSTDFTTCNHVYSLFAAISKVATDKVLNHVPEILAVLSKSTVGHDDSHSKRVFEDVISTIVPCWLSKMDGAEKLLQIFVDVMPVVAQHRRLSIVLLLLKTLGETSSLGSLLVLLFRSLVSKESISSGDYGTESSELLTTLVQTEWEFNFAEQICEQYTSVIWLPALVSMLSQFQGAPQDNELFLMLLFALKFILVKLQDPEFVFKLQALEDVDTIQGTLGELMVQTVFCWQLVDLSRKKISLPTALKKDLKELARSVVLKITKGMIPSMFFRGISNLLVQADKSARKKALQILCETVRDVGVTKSKRSRDSNTHLISSWINLSGNDLESFSTLCMEILQLLDASRDDLNVHVRSAAISALEVLANKFPSHHTVFSKCLACVVKNISSDDLTVVASCLKTSGTLISVLGPRALPELPQIMKSLLQITRDVSQSSATSNDPIMSSIIVTLEALVENLGSFLSPYLGDIIELLVLHPDCVSESNAKLKSKADGVRKLLSEKVPVRLTLPAMQNVYAKAVESGNQSVCAVFELLKNFITNMDKSSVSGYHRNIFDFCMLALDFRNQHIASLENINAVEKYVFDAMVSLSMKMTESMFKPLFIGSIEWVESKMEEDAAAGNVGRAVSFYGLVNKLAENHRSLFVPYFKYLLDGSIKYLTNDDSKPGGSRKKKKAKIQNSESGKMDKNEVSSLENWHLRALVLSSLHKCFLYDTRYDAGSLKFMDSSKFHLLLKPIVSQLLVDPPASLKDNPNLPSLEEVDNVLISCLGQMAVTAGSDLLWKSLNYEVLMQTRSEKVRARLLGLKIVKYLVENLKEEFLVLLAETIPFLAELLEDVELPVKTLAQEILKELESMSGENLREYF</sequence>
<gene>
    <name evidence="9" type="ORF">RND81_04G117000</name>
</gene>
<evidence type="ECO:0000256" key="6">
    <source>
        <dbReference type="ARBA" id="ARBA00023274"/>
    </source>
</evidence>
<dbReference type="GO" id="GO:0000462">
    <property type="term" value="P:maturation of SSU-rRNA from tricistronic rRNA transcript (SSU-rRNA, 5.8S rRNA, LSU-rRNA)"/>
    <property type="evidence" value="ECO:0007669"/>
    <property type="project" value="TreeGrafter"/>
</dbReference>
<reference evidence="9" key="1">
    <citation type="submission" date="2024-03" db="EMBL/GenBank/DDBJ databases">
        <title>WGS assembly of Saponaria officinalis var. Norfolk2.</title>
        <authorList>
            <person name="Jenkins J."/>
            <person name="Shu S."/>
            <person name="Grimwood J."/>
            <person name="Barry K."/>
            <person name="Goodstein D."/>
            <person name="Schmutz J."/>
            <person name="Leebens-Mack J."/>
            <person name="Osbourn A."/>
        </authorList>
    </citation>
    <scope>NUCLEOTIDE SEQUENCE [LARGE SCALE GENOMIC DNA]</scope>
    <source>
        <strain evidence="9">JIC</strain>
    </source>
</reference>
<dbReference type="InterPro" id="IPR040191">
    <property type="entry name" value="UTP10"/>
</dbReference>
<feature type="domain" description="BP28 C-terminal" evidence="8">
    <location>
        <begin position="1817"/>
        <end position="1988"/>
    </location>
</feature>
<dbReference type="InterPro" id="IPR056473">
    <property type="entry name" value="HEAT_Utp10/HEAT1"/>
</dbReference>
<dbReference type="PANTHER" id="PTHR13457:SF1">
    <property type="entry name" value="HEAT REPEAT-CONTAINING PROTEIN 1"/>
    <property type="match status" value="1"/>
</dbReference>
<accession>A0AAW1LE98</accession>